<feature type="chain" id="PRO_5040800905" evidence="3">
    <location>
        <begin position="27"/>
        <end position="584"/>
    </location>
</feature>
<evidence type="ECO:0000313" key="5">
    <source>
        <dbReference type="Proteomes" id="UP001165082"/>
    </source>
</evidence>
<keyword evidence="3" id="KW-0732">Signal</keyword>
<evidence type="ECO:0000313" key="4">
    <source>
        <dbReference type="EMBL" id="GMI32364.1"/>
    </source>
</evidence>
<gene>
    <name evidence="4" type="ORF">TrRE_jg6382</name>
</gene>
<evidence type="ECO:0000256" key="1">
    <source>
        <dbReference type="SAM" id="MobiDB-lite"/>
    </source>
</evidence>
<evidence type="ECO:0000256" key="3">
    <source>
        <dbReference type="SAM" id="SignalP"/>
    </source>
</evidence>
<comment type="caution">
    <text evidence="4">The sequence shown here is derived from an EMBL/GenBank/DDBJ whole genome shotgun (WGS) entry which is preliminary data.</text>
</comment>
<dbReference type="EMBL" id="BRXZ01007699">
    <property type="protein sequence ID" value="GMI32364.1"/>
    <property type="molecule type" value="Genomic_DNA"/>
</dbReference>
<feature type="transmembrane region" description="Helical" evidence="2">
    <location>
        <begin position="352"/>
        <end position="369"/>
    </location>
</feature>
<dbReference type="InterPro" id="IPR040346">
    <property type="entry name" value="GEX1/Brambleberry"/>
</dbReference>
<keyword evidence="2" id="KW-1133">Transmembrane helix</keyword>
<evidence type="ECO:0000256" key="2">
    <source>
        <dbReference type="SAM" id="Phobius"/>
    </source>
</evidence>
<keyword evidence="2" id="KW-0472">Membrane</keyword>
<feature type="region of interest" description="Disordered" evidence="1">
    <location>
        <begin position="391"/>
        <end position="584"/>
    </location>
</feature>
<name>A0A9W7L4T5_9STRA</name>
<dbReference type="AlphaFoldDB" id="A0A9W7L4T5"/>
<keyword evidence="5" id="KW-1185">Reference proteome</keyword>
<reference evidence="4" key="1">
    <citation type="submission" date="2022-07" db="EMBL/GenBank/DDBJ databases">
        <title>Genome analysis of Parmales, a sister group of diatoms, reveals the evolutionary specialization of diatoms from phago-mixotrophs to photoautotrophs.</title>
        <authorList>
            <person name="Ban H."/>
            <person name="Sato S."/>
            <person name="Yoshikawa S."/>
            <person name="Kazumasa Y."/>
            <person name="Nakamura Y."/>
            <person name="Ichinomiya M."/>
            <person name="Saitoh K."/>
            <person name="Sato N."/>
            <person name="Blanc-Mathieu R."/>
            <person name="Endo H."/>
            <person name="Kuwata A."/>
            <person name="Ogata H."/>
        </authorList>
    </citation>
    <scope>NUCLEOTIDE SEQUENCE</scope>
</reference>
<feature type="compositionally biased region" description="Acidic residues" evidence="1">
    <location>
        <begin position="539"/>
        <end position="558"/>
    </location>
</feature>
<sequence length="584" mass="66526">MPHFKKHLRLLFLFTIFCHLLNESTASDNVHDFTDALSLIKNHQADTQSPCMQDAISSYFEQREAMTSELCMGMSESDSHALAFMLSACHYAEAGRKLKGHRGKLLTGTCDIIPDKANLSPSVTQNLLASSTSTESCISLMTDSEFQIYTQFKVHVFSICDKLTSNHWRKVTSNHIEALTRSASSVSESLQDSLQKHDHLIKKSDELHTTLVDSHRKTIDTMEVSHQESISRAEEMRLSQESIRLAQESMHKTVYDTTLTLDNMRQSVDFIESFASRAWVYGQRMATFSHFLALINAAFVLTSTEMTQSARPKLFIVASLNAALEYLAWWAIDRTKINQQQHDDLVLNVRTWCILFCIVIFCDSIRCWLASRFSRKSRHFPPYPPVLVSDVQQSTATDDRLPSSGRKKPQMVARPPSFSDAEDEYVQQLVTSTLGGVVSHPQDPPRHYDREVHDESDDIIEEEEEEEEEGEEGNDQESTSNEDEDEDEDEDNVKGKKRSFDDYEDKHTPSPPKRKLLKQVTRSPDENNNSNDSSNDSKDSEDDSEVDSHDDDDDEVEVVEVRARKRKNSAPSNSARPRRSTRRT</sequence>
<feature type="compositionally biased region" description="Basic and acidic residues" evidence="1">
    <location>
        <begin position="443"/>
        <end position="453"/>
    </location>
</feature>
<feature type="compositionally biased region" description="Acidic residues" evidence="1">
    <location>
        <begin position="454"/>
        <end position="491"/>
    </location>
</feature>
<feature type="transmembrane region" description="Helical" evidence="2">
    <location>
        <begin position="285"/>
        <end position="302"/>
    </location>
</feature>
<keyword evidence="2" id="KW-0812">Transmembrane</keyword>
<dbReference type="OrthoDB" id="377549at2759"/>
<protein>
    <submittedName>
        <fullName evidence="4">Uncharacterized protein</fullName>
    </submittedName>
</protein>
<dbReference type="PANTHER" id="PTHR33538">
    <property type="entry name" value="PROTEIN GAMETE EXPRESSED 1"/>
    <property type="match status" value="1"/>
</dbReference>
<dbReference type="PANTHER" id="PTHR33538:SF2">
    <property type="entry name" value="PROTEIN GAMETE EXPRESSED 1"/>
    <property type="match status" value="1"/>
</dbReference>
<organism evidence="4 5">
    <name type="scientific">Triparma retinervis</name>
    <dbReference type="NCBI Taxonomy" id="2557542"/>
    <lineage>
        <taxon>Eukaryota</taxon>
        <taxon>Sar</taxon>
        <taxon>Stramenopiles</taxon>
        <taxon>Ochrophyta</taxon>
        <taxon>Bolidophyceae</taxon>
        <taxon>Parmales</taxon>
        <taxon>Triparmaceae</taxon>
        <taxon>Triparma</taxon>
    </lineage>
</organism>
<accession>A0A9W7L4T5</accession>
<feature type="signal peptide" evidence="3">
    <location>
        <begin position="1"/>
        <end position="26"/>
    </location>
</feature>
<feature type="compositionally biased region" description="Basic and acidic residues" evidence="1">
    <location>
        <begin position="492"/>
        <end position="508"/>
    </location>
</feature>
<proteinExistence type="predicted"/>
<feature type="transmembrane region" description="Helical" evidence="2">
    <location>
        <begin position="314"/>
        <end position="332"/>
    </location>
</feature>
<dbReference type="Proteomes" id="UP001165082">
    <property type="component" value="Unassembled WGS sequence"/>
</dbReference>